<comment type="caution">
    <text evidence="3">The sequence shown here is derived from an EMBL/GenBank/DDBJ whole genome shotgun (WGS) entry which is preliminary data.</text>
</comment>
<evidence type="ECO:0000256" key="2">
    <source>
        <dbReference type="ARBA" id="ARBA00023080"/>
    </source>
</evidence>
<keyword evidence="2" id="KW-0546">Nucleotide metabolism</keyword>
<dbReference type="InterPro" id="IPR011962">
    <property type="entry name" value="dCTP_deaminase"/>
</dbReference>
<dbReference type="RefSeq" id="WP_150381564.1">
    <property type="nucleotide sequence ID" value="NZ_RZUI01000009.1"/>
</dbReference>
<evidence type="ECO:0000313" key="4">
    <source>
        <dbReference type="Proteomes" id="UP000412028"/>
    </source>
</evidence>
<dbReference type="PANTHER" id="PTHR42680:SF3">
    <property type="entry name" value="DCTP DEAMINASE"/>
    <property type="match status" value="1"/>
</dbReference>
<dbReference type="InterPro" id="IPR036157">
    <property type="entry name" value="dUTPase-like_sf"/>
</dbReference>
<reference evidence="3 4" key="1">
    <citation type="journal article" date="2019" name="Syst. Appl. Microbiol.">
        <title>Characterization of Bifidobacterium species in feaces of the Egyptian fruit bat: Description of B. vespertilionis sp. nov. and B. rousetti sp. nov.</title>
        <authorList>
            <person name="Modesto M."/>
            <person name="Satti M."/>
            <person name="Watanabe K."/>
            <person name="Puglisi E."/>
            <person name="Morelli L."/>
            <person name="Huang C.-H."/>
            <person name="Liou J.-S."/>
            <person name="Miyashita M."/>
            <person name="Tamura T."/>
            <person name="Saito S."/>
            <person name="Mori K."/>
            <person name="Huang L."/>
            <person name="Sciavilla P."/>
            <person name="Sandri C."/>
            <person name="Spiezio C."/>
            <person name="Vitali F."/>
            <person name="Cavalieri D."/>
            <person name="Perpetuini G."/>
            <person name="Tofalo R."/>
            <person name="Bonetti A."/>
            <person name="Arita M."/>
            <person name="Mattarelli P."/>
        </authorList>
    </citation>
    <scope>NUCLEOTIDE SEQUENCE [LARGE SCALE GENOMIC DNA]</scope>
    <source>
        <strain evidence="3 4">RST7</strain>
    </source>
</reference>
<dbReference type="PANTHER" id="PTHR42680">
    <property type="entry name" value="DCTP DEAMINASE"/>
    <property type="match status" value="1"/>
</dbReference>
<dbReference type="Gene3D" id="2.70.40.10">
    <property type="match status" value="1"/>
</dbReference>
<dbReference type="SUPFAM" id="SSF51283">
    <property type="entry name" value="dUTPase-like"/>
    <property type="match status" value="1"/>
</dbReference>
<dbReference type="NCBIfam" id="TIGR02274">
    <property type="entry name" value="dCTP_deam"/>
    <property type="match status" value="1"/>
</dbReference>
<name>A0A5M9ZP19_9BIFI</name>
<dbReference type="EC" id="3.5.4.13" evidence="3"/>
<keyword evidence="1 3" id="KW-0378">Hydrolase</keyword>
<dbReference type="OrthoDB" id="2065728at2"/>
<dbReference type="Pfam" id="PF22769">
    <property type="entry name" value="DCD"/>
    <property type="match status" value="1"/>
</dbReference>
<accession>A0A5M9ZP19</accession>
<dbReference type="AlphaFoldDB" id="A0A5M9ZP19"/>
<dbReference type="InterPro" id="IPR033704">
    <property type="entry name" value="dUTPase_trimeric"/>
</dbReference>
<sequence>MSCYSNSNDCEGNMVLTDVDIRQLLKENKNFISPFNENKLSAASYDVSIGSVVYEIAVTANVVTLNDQPSIDNGYTKVDLSEGLILKPGQYVLCPLAEQISLPDNVIARVMPRTRYTRMGLLLAPQYCNPSYSGTLSLGLRNASPNNVMLVPGLSIGQLIFERLEHQPSENKLYRNQPDSFYQDEIEFVGAKFGNELSDEANQVYEAMLRKLSGEN</sequence>
<dbReference type="EMBL" id="RZUI01000009">
    <property type="protein sequence ID" value="KAA8829364.1"/>
    <property type="molecule type" value="Genomic_DNA"/>
</dbReference>
<dbReference type="GO" id="GO:0006229">
    <property type="term" value="P:dUTP biosynthetic process"/>
    <property type="evidence" value="ECO:0007669"/>
    <property type="project" value="InterPro"/>
</dbReference>
<evidence type="ECO:0000256" key="1">
    <source>
        <dbReference type="ARBA" id="ARBA00022801"/>
    </source>
</evidence>
<protein>
    <submittedName>
        <fullName evidence="3">dCTP deaminase</fullName>
        <ecNumber evidence="3">3.5.4.13</ecNumber>
    </submittedName>
</protein>
<proteinExistence type="predicted"/>
<dbReference type="CDD" id="cd07557">
    <property type="entry name" value="trimeric_dUTPase"/>
    <property type="match status" value="1"/>
</dbReference>
<evidence type="ECO:0000313" key="3">
    <source>
        <dbReference type="EMBL" id="KAA8829364.1"/>
    </source>
</evidence>
<dbReference type="Proteomes" id="UP000412028">
    <property type="component" value="Unassembled WGS sequence"/>
</dbReference>
<dbReference type="GO" id="GO:0008829">
    <property type="term" value="F:dCTP deaminase activity"/>
    <property type="evidence" value="ECO:0007669"/>
    <property type="project" value="UniProtKB-EC"/>
</dbReference>
<gene>
    <name evidence="3" type="primary">dcd</name>
    <name evidence="3" type="ORF">EMO89_07585</name>
</gene>
<organism evidence="3 4">
    <name type="scientific">Bifidobacterium tissieri</name>
    <dbReference type="NCBI Taxonomy" id="1630162"/>
    <lineage>
        <taxon>Bacteria</taxon>
        <taxon>Bacillati</taxon>
        <taxon>Actinomycetota</taxon>
        <taxon>Actinomycetes</taxon>
        <taxon>Bifidobacteriales</taxon>
        <taxon>Bifidobacteriaceae</taxon>
        <taxon>Bifidobacterium</taxon>
    </lineage>
</organism>